<dbReference type="InterPro" id="IPR016181">
    <property type="entry name" value="Acyl_CoA_acyltransferase"/>
</dbReference>
<dbReference type="OrthoDB" id="630895at2759"/>
<keyword evidence="3" id="KW-1185">Reference proteome</keyword>
<evidence type="ECO:0000313" key="2">
    <source>
        <dbReference type="EMBL" id="KIY66542.1"/>
    </source>
</evidence>
<dbReference type="SUPFAM" id="SSF55729">
    <property type="entry name" value="Acyl-CoA N-acyltransferases (Nat)"/>
    <property type="match status" value="1"/>
</dbReference>
<dbReference type="AlphaFoldDB" id="A0A0D7B7R8"/>
<dbReference type="InterPro" id="IPR051531">
    <property type="entry name" value="N-acetyltransferase"/>
</dbReference>
<keyword evidence="2" id="KW-0808">Transferase</keyword>
<dbReference type="Pfam" id="PF13302">
    <property type="entry name" value="Acetyltransf_3"/>
    <property type="match status" value="1"/>
</dbReference>
<name>A0A0D7B7R8_9AGAR</name>
<reference evidence="2 3" key="1">
    <citation type="journal article" date="2015" name="Fungal Genet. Biol.">
        <title>Evolution of novel wood decay mechanisms in Agaricales revealed by the genome sequences of Fistulina hepatica and Cylindrobasidium torrendii.</title>
        <authorList>
            <person name="Floudas D."/>
            <person name="Held B.W."/>
            <person name="Riley R."/>
            <person name="Nagy L.G."/>
            <person name="Koehler G."/>
            <person name="Ransdell A.S."/>
            <person name="Younus H."/>
            <person name="Chow J."/>
            <person name="Chiniquy J."/>
            <person name="Lipzen A."/>
            <person name="Tritt A."/>
            <person name="Sun H."/>
            <person name="Haridas S."/>
            <person name="LaButti K."/>
            <person name="Ohm R.A."/>
            <person name="Kues U."/>
            <person name="Blanchette R.A."/>
            <person name="Grigoriev I.V."/>
            <person name="Minto R.E."/>
            <person name="Hibbett D.S."/>
        </authorList>
    </citation>
    <scope>NUCLEOTIDE SEQUENCE [LARGE SCALE GENOMIC DNA]</scope>
    <source>
        <strain evidence="2 3">FP15055 ss-10</strain>
    </source>
</reference>
<evidence type="ECO:0000259" key="1">
    <source>
        <dbReference type="PROSITE" id="PS51186"/>
    </source>
</evidence>
<dbReference type="PANTHER" id="PTHR43792">
    <property type="entry name" value="GNAT FAMILY, PUTATIVE (AFU_ORTHOLOGUE AFUA_3G00765)-RELATED-RELATED"/>
    <property type="match status" value="1"/>
</dbReference>
<evidence type="ECO:0000313" key="3">
    <source>
        <dbReference type="Proteomes" id="UP000054007"/>
    </source>
</evidence>
<gene>
    <name evidence="2" type="ORF">CYLTODRAFT_423330</name>
</gene>
<dbReference type="Gene3D" id="3.40.630.30">
    <property type="match status" value="1"/>
</dbReference>
<accession>A0A0D7B7R8</accession>
<protein>
    <submittedName>
        <fullName evidence="2">Acyl-CoA N-acyltransferase</fullName>
    </submittedName>
</protein>
<keyword evidence="2" id="KW-0012">Acyltransferase</keyword>
<dbReference type="PANTHER" id="PTHR43792:SF1">
    <property type="entry name" value="N-ACETYLTRANSFERASE DOMAIN-CONTAINING PROTEIN"/>
    <property type="match status" value="1"/>
</dbReference>
<feature type="domain" description="N-acetyltransferase" evidence="1">
    <location>
        <begin position="42"/>
        <end position="182"/>
    </location>
</feature>
<dbReference type="Proteomes" id="UP000054007">
    <property type="component" value="Unassembled WGS sequence"/>
</dbReference>
<dbReference type="EMBL" id="KN880551">
    <property type="protein sequence ID" value="KIY66542.1"/>
    <property type="molecule type" value="Genomic_DNA"/>
</dbReference>
<dbReference type="InterPro" id="IPR000182">
    <property type="entry name" value="GNAT_dom"/>
</dbReference>
<sequence length="239" mass="27193">MELRTINTRFAAAPPSTFICWPLVDNVNYPSFLSAMFTTARLHIRPFDETDLAAVDRLWMDPRVDPTRTAGTMELLMDKLHSNLSLLFVVLETLDTREFVGISTLAADGEWGVMLRPEWWGRGLGREVALWILDFAFTQYAMGEVNLRVLTWNTRAQRLYRSIGFTEIARGNGIIQMIYTRVAWAEEQRRREQACGVRPPTPPPKYADIYPVPVCKPAPGKKTRISFLSLRRSSTAASP</sequence>
<organism evidence="2 3">
    <name type="scientific">Cylindrobasidium torrendii FP15055 ss-10</name>
    <dbReference type="NCBI Taxonomy" id="1314674"/>
    <lineage>
        <taxon>Eukaryota</taxon>
        <taxon>Fungi</taxon>
        <taxon>Dikarya</taxon>
        <taxon>Basidiomycota</taxon>
        <taxon>Agaricomycotina</taxon>
        <taxon>Agaricomycetes</taxon>
        <taxon>Agaricomycetidae</taxon>
        <taxon>Agaricales</taxon>
        <taxon>Marasmiineae</taxon>
        <taxon>Physalacriaceae</taxon>
        <taxon>Cylindrobasidium</taxon>
    </lineage>
</organism>
<proteinExistence type="predicted"/>
<dbReference type="PROSITE" id="PS51186">
    <property type="entry name" value="GNAT"/>
    <property type="match status" value="1"/>
</dbReference>
<dbReference type="GO" id="GO:0016747">
    <property type="term" value="F:acyltransferase activity, transferring groups other than amino-acyl groups"/>
    <property type="evidence" value="ECO:0007669"/>
    <property type="project" value="InterPro"/>
</dbReference>